<dbReference type="AlphaFoldDB" id="L8WCY3"/>
<evidence type="ECO:0000313" key="2">
    <source>
        <dbReference type="Proteomes" id="UP000011668"/>
    </source>
</evidence>
<protein>
    <submittedName>
        <fullName evidence="1">Uncharacterized protein</fullName>
    </submittedName>
</protein>
<proteinExistence type="predicted"/>
<reference evidence="1 2" key="1">
    <citation type="journal article" date="2013" name="Nat. Commun.">
        <title>The evolution and pathogenic mechanisms of the rice sheath blight pathogen.</title>
        <authorList>
            <person name="Zheng A."/>
            <person name="Lin R."/>
            <person name="Xu L."/>
            <person name="Qin P."/>
            <person name="Tang C."/>
            <person name="Ai P."/>
            <person name="Zhang D."/>
            <person name="Liu Y."/>
            <person name="Sun Z."/>
            <person name="Feng H."/>
            <person name="Wang Y."/>
            <person name="Chen Y."/>
            <person name="Liang X."/>
            <person name="Fu R."/>
            <person name="Li Q."/>
            <person name="Zhang J."/>
            <person name="Yu X."/>
            <person name="Xie Z."/>
            <person name="Ding L."/>
            <person name="Guan P."/>
            <person name="Tang J."/>
            <person name="Liang Y."/>
            <person name="Wang S."/>
            <person name="Deng Q."/>
            <person name="Li S."/>
            <person name="Zhu J."/>
            <person name="Wang L."/>
            <person name="Liu H."/>
            <person name="Li P."/>
        </authorList>
    </citation>
    <scope>NUCLEOTIDE SEQUENCE [LARGE SCALE GENOMIC DNA]</scope>
    <source>
        <strain evidence="2">AG-1 IA</strain>
    </source>
</reference>
<comment type="caution">
    <text evidence="1">The sequence shown here is derived from an EMBL/GenBank/DDBJ whole genome shotgun (WGS) entry which is preliminary data.</text>
</comment>
<accession>L8WCY3</accession>
<sequence length="166" mass="16414">MALVSAVTTVQRQNCTRSTQKGLRKAKSKPANLETLGVVRVLDSAGRASFACSRASVADTTTAVVLGDWSAAVPLGRTVALGTTVLLRTVTVVILLVGRGARVLVTGAAVVAAGEASVVGAASVVGTIVELGAATVELGLLPAAGTGPMPSWPATAIDDTAPPGAT</sequence>
<dbReference type="HOGENOM" id="CLU_1603854_0_0_1"/>
<dbReference type="Proteomes" id="UP000011668">
    <property type="component" value="Unassembled WGS sequence"/>
</dbReference>
<dbReference type="EMBL" id="AFRT01005279">
    <property type="protein sequence ID" value="ELU35795.1"/>
    <property type="molecule type" value="Genomic_DNA"/>
</dbReference>
<name>L8WCY3_THACA</name>
<evidence type="ECO:0000313" key="1">
    <source>
        <dbReference type="EMBL" id="ELU35795.1"/>
    </source>
</evidence>
<gene>
    <name evidence="1" type="ORF">AG1IA_10175</name>
</gene>
<organism evidence="1 2">
    <name type="scientific">Thanatephorus cucumeris (strain AG1-IA)</name>
    <name type="common">Rice sheath blight fungus</name>
    <name type="synonym">Rhizoctonia solani</name>
    <dbReference type="NCBI Taxonomy" id="983506"/>
    <lineage>
        <taxon>Eukaryota</taxon>
        <taxon>Fungi</taxon>
        <taxon>Dikarya</taxon>
        <taxon>Basidiomycota</taxon>
        <taxon>Agaricomycotina</taxon>
        <taxon>Agaricomycetes</taxon>
        <taxon>Cantharellales</taxon>
        <taxon>Ceratobasidiaceae</taxon>
        <taxon>Rhizoctonia</taxon>
        <taxon>Rhizoctonia solani AG-1</taxon>
    </lineage>
</organism>
<keyword evidence="2" id="KW-1185">Reference proteome</keyword>